<sequence>MAHQMCRDCPQRRIESEFSGKLVFIHGLSDSAFSFGPIVIVHVQVQFSTPLSFIPVR</sequence>
<dbReference type="EMBL" id="PDCK01000044">
    <property type="protein sequence ID" value="PRQ24753.1"/>
    <property type="molecule type" value="Genomic_DNA"/>
</dbReference>
<evidence type="ECO:0000313" key="2">
    <source>
        <dbReference type="Proteomes" id="UP000238479"/>
    </source>
</evidence>
<organism evidence="1 2">
    <name type="scientific">Rosa chinensis</name>
    <name type="common">China rose</name>
    <dbReference type="NCBI Taxonomy" id="74649"/>
    <lineage>
        <taxon>Eukaryota</taxon>
        <taxon>Viridiplantae</taxon>
        <taxon>Streptophyta</taxon>
        <taxon>Embryophyta</taxon>
        <taxon>Tracheophyta</taxon>
        <taxon>Spermatophyta</taxon>
        <taxon>Magnoliopsida</taxon>
        <taxon>eudicotyledons</taxon>
        <taxon>Gunneridae</taxon>
        <taxon>Pentapetalae</taxon>
        <taxon>rosids</taxon>
        <taxon>fabids</taxon>
        <taxon>Rosales</taxon>
        <taxon>Rosaceae</taxon>
        <taxon>Rosoideae</taxon>
        <taxon>Rosoideae incertae sedis</taxon>
        <taxon>Rosa</taxon>
    </lineage>
</organism>
<comment type="caution">
    <text evidence="1">The sequence shown here is derived from an EMBL/GenBank/DDBJ whole genome shotgun (WGS) entry which is preliminary data.</text>
</comment>
<gene>
    <name evidence="1" type="ORF">RchiOBHm_Chr6g0275911</name>
</gene>
<name>A0A2P6PS48_ROSCH</name>
<dbReference type="Gramene" id="PRQ24753">
    <property type="protein sequence ID" value="PRQ24753"/>
    <property type="gene ID" value="RchiOBHm_Chr6g0275911"/>
</dbReference>
<dbReference type="Proteomes" id="UP000238479">
    <property type="component" value="Chromosome 6"/>
</dbReference>
<protein>
    <submittedName>
        <fullName evidence="1">Uncharacterized protein</fullName>
    </submittedName>
</protein>
<dbReference type="AlphaFoldDB" id="A0A2P6PS48"/>
<reference evidence="1 2" key="1">
    <citation type="journal article" date="2018" name="Nat. Genet.">
        <title>The Rosa genome provides new insights in the design of modern roses.</title>
        <authorList>
            <person name="Bendahmane M."/>
        </authorList>
    </citation>
    <scope>NUCLEOTIDE SEQUENCE [LARGE SCALE GENOMIC DNA]</scope>
    <source>
        <strain evidence="2">cv. Old Blush</strain>
    </source>
</reference>
<evidence type="ECO:0000313" key="1">
    <source>
        <dbReference type="EMBL" id="PRQ24753.1"/>
    </source>
</evidence>
<keyword evidence="2" id="KW-1185">Reference proteome</keyword>
<proteinExistence type="predicted"/>
<accession>A0A2P6PS48</accession>